<reference evidence="1 2" key="1">
    <citation type="submission" date="2019-07" db="EMBL/GenBank/DDBJ databases">
        <authorList>
            <person name="Jastrzebski P J."/>
            <person name="Paukszto L."/>
            <person name="Jastrzebski P J."/>
        </authorList>
    </citation>
    <scope>NUCLEOTIDE SEQUENCE [LARGE SCALE GENOMIC DNA]</scope>
    <source>
        <strain evidence="1 2">WMS-il1</strain>
    </source>
</reference>
<proteinExistence type="predicted"/>
<organism evidence="1 2">
    <name type="scientific">Hymenolepis diminuta</name>
    <name type="common">Rat tapeworm</name>
    <dbReference type="NCBI Taxonomy" id="6216"/>
    <lineage>
        <taxon>Eukaryota</taxon>
        <taxon>Metazoa</taxon>
        <taxon>Spiralia</taxon>
        <taxon>Lophotrochozoa</taxon>
        <taxon>Platyhelminthes</taxon>
        <taxon>Cestoda</taxon>
        <taxon>Eucestoda</taxon>
        <taxon>Cyclophyllidea</taxon>
        <taxon>Hymenolepididae</taxon>
        <taxon>Hymenolepis</taxon>
    </lineage>
</organism>
<dbReference type="AlphaFoldDB" id="A0A564Z407"/>
<keyword evidence="2" id="KW-1185">Reference proteome</keyword>
<protein>
    <submittedName>
        <fullName evidence="1">Uncharacterized protein</fullName>
    </submittedName>
</protein>
<name>A0A564Z407_HYMDI</name>
<evidence type="ECO:0000313" key="2">
    <source>
        <dbReference type="Proteomes" id="UP000321570"/>
    </source>
</evidence>
<gene>
    <name evidence="1" type="ORF">WMSIL1_LOCUS11962</name>
</gene>
<sequence>MTYGSPETLIPYNETQFCSSQSDKYYRQRNIGHIRTLSYHSRLDAKFLMELPIGRRI</sequence>
<dbReference type="EMBL" id="CABIJS010000566">
    <property type="protein sequence ID" value="VUZ53713.1"/>
    <property type="molecule type" value="Genomic_DNA"/>
</dbReference>
<evidence type="ECO:0000313" key="1">
    <source>
        <dbReference type="EMBL" id="VUZ53713.1"/>
    </source>
</evidence>
<accession>A0A564Z407</accession>
<dbReference type="Proteomes" id="UP000321570">
    <property type="component" value="Unassembled WGS sequence"/>
</dbReference>